<dbReference type="Proteomes" id="UP001597483">
    <property type="component" value="Unassembled WGS sequence"/>
</dbReference>
<proteinExistence type="predicted"/>
<feature type="signal peptide" evidence="1">
    <location>
        <begin position="1"/>
        <end position="27"/>
    </location>
</feature>
<gene>
    <name evidence="2" type="ORF">ACFSVL_37615</name>
</gene>
<evidence type="ECO:0008006" key="4">
    <source>
        <dbReference type="Google" id="ProtNLM"/>
    </source>
</evidence>
<keyword evidence="1" id="KW-0732">Signal</keyword>
<protein>
    <recommendedName>
        <fullName evidence="4">Ig-like domain-containing protein</fullName>
    </recommendedName>
</protein>
<accession>A0ABW5HIU1</accession>
<feature type="chain" id="PRO_5045419384" description="Ig-like domain-containing protein" evidence="1">
    <location>
        <begin position="28"/>
        <end position="137"/>
    </location>
</feature>
<dbReference type="EMBL" id="JBHUKS010000030">
    <property type="protein sequence ID" value="MFD2473168.1"/>
    <property type="molecule type" value="Genomic_DNA"/>
</dbReference>
<evidence type="ECO:0000313" key="2">
    <source>
        <dbReference type="EMBL" id="MFD2473168.1"/>
    </source>
</evidence>
<comment type="caution">
    <text evidence="2">The sequence shown here is derived from an EMBL/GenBank/DDBJ whole genome shotgun (WGS) entry which is preliminary data.</text>
</comment>
<dbReference type="RefSeq" id="WP_378311434.1">
    <property type="nucleotide sequence ID" value="NZ_JBHUKS010000030.1"/>
</dbReference>
<reference evidence="3" key="1">
    <citation type="journal article" date="2019" name="Int. J. Syst. Evol. Microbiol.">
        <title>The Global Catalogue of Microorganisms (GCM) 10K type strain sequencing project: providing services to taxonomists for standard genome sequencing and annotation.</title>
        <authorList>
            <consortium name="The Broad Institute Genomics Platform"/>
            <consortium name="The Broad Institute Genome Sequencing Center for Infectious Disease"/>
            <person name="Wu L."/>
            <person name="Ma J."/>
        </authorList>
    </citation>
    <scope>NUCLEOTIDE SEQUENCE [LARGE SCALE GENOMIC DNA]</scope>
    <source>
        <strain evidence="3">CGMCC 4.7641</strain>
    </source>
</reference>
<evidence type="ECO:0000313" key="3">
    <source>
        <dbReference type="Proteomes" id="UP001597483"/>
    </source>
</evidence>
<sequence length="137" mass="14911">MRNLLRITTGVTAAGVAAVLTATSASAASSPTYTKSTTGAKASCSFISWGTLVHDDHLQINCTLSDTKADGDSVYVEWWGDGYAHRLLYNRGGNGSAKKVSEARENPDGSYQYAHFRVCRDINWWPDNCSASKKWTI</sequence>
<organism evidence="2 3">
    <name type="scientific">Amycolatopsis silviterrae</name>
    <dbReference type="NCBI Taxonomy" id="1656914"/>
    <lineage>
        <taxon>Bacteria</taxon>
        <taxon>Bacillati</taxon>
        <taxon>Actinomycetota</taxon>
        <taxon>Actinomycetes</taxon>
        <taxon>Pseudonocardiales</taxon>
        <taxon>Pseudonocardiaceae</taxon>
        <taxon>Amycolatopsis</taxon>
    </lineage>
</organism>
<evidence type="ECO:0000256" key="1">
    <source>
        <dbReference type="SAM" id="SignalP"/>
    </source>
</evidence>
<name>A0ABW5HIU1_9PSEU</name>
<keyword evidence="3" id="KW-1185">Reference proteome</keyword>